<organism evidence="1 2">
    <name type="scientific">Pseudonocardia sediminis</name>
    <dbReference type="NCBI Taxonomy" id="1397368"/>
    <lineage>
        <taxon>Bacteria</taxon>
        <taxon>Bacillati</taxon>
        <taxon>Actinomycetota</taxon>
        <taxon>Actinomycetes</taxon>
        <taxon>Pseudonocardiales</taxon>
        <taxon>Pseudonocardiaceae</taxon>
        <taxon>Pseudonocardia</taxon>
    </lineage>
</organism>
<reference evidence="1 2" key="1">
    <citation type="submission" date="2019-02" db="EMBL/GenBank/DDBJ databases">
        <title>Sequencing the genomes of 1000 actinobacteria strains.</title>
        <authorList>
            <person name="Klenk H.-P."/>
        </authorList>
    </citation>
    <scope>NUCLEOTIDE SEQUENCE [LARGE SCALE GENOMIC DNA]</scope>
    <source>
        <strain evidence="1 2">DSM 45779</strain>
    </source>
</reference>
<comment type="caution">
    <text evidence="1">The sequence shown here is derived from an EMBL/GenBank/DDBJ whole genome shotgun (WGS) entry which is preliminary data.</text>
</comment>
<dbReference type="EMBL" id="SHKL01000001">
    <property type="protein sequence ID" value="RZT87567.1"/>
    <property type="molecule type" value="Genomic_DNA"/>
</dbReference>
<dbReference type="Proteomes" id="UP000291591">
    <property type="component" value="Unassembled WGS sequence"/>
</dbReference>
<name>A0A4Q7UZI0_PSEST</name>
<dbReference type="RefSeq" id="WP_130291697.1">
    <property type="nucleotide sequence ID" value="NZ_SHKL01000001.1"/>
</dbReference>
<keyword evidence="2" id="KW-1185">Reference proteome</keyword>
<dbReference type="AlphaFoldDB" id="A0A4Q7UZI0"/>
<accession>A0A4Q7UZI0</accession>
<sequence length="61" mass="6452">MTTLADLARCPECQHSTFGDPSCGCRECPCWTSAQDPFDLPIPGVSITPAVDLDALPEGQS</sequence>
<gene>
    <name evidence="1" type="ORF">EV383_4492</name>
</gene>
<protein>
    <submittedName>
        <fullName evidence="1">Uncharacterized protein</fullName>
    </submittedName>
</protein>
<evidence type="ECO:0000313" key="1">
    <source>
        <dbReference type="EMBL" id="RZT87567.1"/>
    </source>
</evidence>
<proteinExistence type="predicted"/>
<evidence type="ECO:0000313" key="2">
    <source>
        <dbReference type="Proteomes" id="UP000291591"/>
    </source>
</evidence>